<dbReference type="EMBL" id="HG994367">
    <property type="protein sequence ID" value="CAF1710248.1"/>
    <property type="molecule type" value="Genomic_DNA"/>
</dbReference>
<gene>
    <name evidence="1" type="ORF">DARMORV10_C03P79120.1</name>
</gene>
<dbReference type="AlphaFoldDB" id="A0A816ING0"/>
<reference evidence="1" key="1">
    <citation type="submission" date="2021-01" db="EMBL/GenBank/DDBJ databases">
        <authorList>
            <consortium name="Genoscope - CEA"/>
            <person name="William W."/>
        </authorList>
    </citation>
    <scope>NUCLEOTIDE SEQUENCE</scope>
</reference>
<organism evidence="1">
    <name type="scientific">Brassica napus</name>
    <name type="common">Rape</name>
    <dbReference type="NCBI Taxonomy" id="3708"/>
    <lineage>
        <taxon>Eukaryota</taxon>
        <taxon>Viridiplantae</taxon>
        <taxon>Streptophyta</taxon>
        <taxon>Embryophyta</taxon>
        <taxon>Tracheophyta</taxon>
        <taxon>Spermatophyta</taxon>
        <taxon>Magnoliopsida</taxon>
        <taxon>eudicotyledons</taxon>
        <taxon>Gunneridae</taxon>
        <taxon>Pentapetalae</taxon>
        <taxon>rosids</taxon>
        <taxon>malvids</taxon>
        <taxon>Brassicales</taxon>
        <taxon>Brassicaceae</taxon>
        <taxon>Brassiceae</taxon>
        <taxon>Brassica</taxon>
    </lineage>
</organism>
<dbReference type="Proteomes" id="UP001295469">
    <property type="component" value="Chromosome C03"/>
</dbReference>
<protein>
    <submittedName>
        <fullName evidence="1">(rape) hypothetical protein</fullName>
    </submittedName>
</protein>
<name>A0A816ING0_BRANA</name>
<proteinExistence type="predicted"/>
<evidence type="ECO:0000313" key="1">
    <source>
        <dbReference type="EMBL" id="CAF1710248.1"/>
    </source>
</evidence>
<accession>A0A816ING0</accession>
<sequence>MVSVPTANKSPMGKGVANSLTSRQLRSRLQHVRNVVLAWPWPRFCRSNEGNCTAGAHHRTRTIELSSRFVFIACTPLLPLIATDSPRTPRHLLNIDPRKASERIKFSTLSDQFPIRKAPPHMELP</sequence>